<dbReference type="GO" id="GO:0016757">
    <property type="term" value="F:glycosyltransferase activity"/>
    <property type="evidence" value="ECO:0007669"/>
    <property type="project" value="UniProtKB-KW"/>
</dbReference>
<evidence type="ECO:0000256" key="2">
    <source>
        <dbReference type="ARBA" id="ARBA00022679"/>
    </source>
</evidence>
<feature type="domain" description="Glycosyl transferase family 1" evidence="3">
    <location>
        <begin position="176"/>
        <end position="324"/>
    </location>
</feature>
<organism evidence="4 5">
    <name type="scientific">Shewanella aestuarii</name>
    <dbReference type="NCBI Taxonomy" id="1028752"/>
    <lineage>
        <taxon>Bacteria</taxon>
        <taxon>Pseudomonadati</taxon>
        <taxon>Pseudomonadota</taxon>
        <taxon>Gammaproteobacteria</taxon>
        <taxon>Alteromonadales</taxon>
        <taxon>Shewanellaceae</taxon>
        <taxon>Shewanella</taxon>
    </lineage>
</organism>
<dbReference type="Proteomes" id="UP000502608">
    <property type="component" value="Chromosome"/>
</dbReference>
<dbReference type="PANTHER" id="PTHR12526:SF510">
    <property type="entry name" value="D-INOSITOL 3-PHOSPHATE GLYCOSYLTRANSFERASE"/>
    <property type="match status" value="1"/>
</dbReference>
<dbReference type="RefSeq" id="WP_167678561.1">
    <property type="nucleotide sequence ID" value="NZ_CP050313.1"/>
</dbReference>
<dbReference type="PANTHER" id="PTHR12526">
    <property type="entry name" value="GLYCOSYLTRANSFERASE"/>
    <property type="match status" value="1"/>
</dbReference>
<dbReference type="AlphaFoldDB" id="A0A6G9QMP1"/>
<keyword evidence="2 4" id="KW-0808">Transferase</keyword>
<accession>A0A6G9QMP1</accession>
<protein>
    <submittedName>
        <fullName evidence="4">Glycosyltransferase</fullName>
    </submittedName>
</protein>
<evidence type="ECO:0000259" key="3">
    <source>
        <dbReference type="Pfam" id="PF00534"/>
    </source>
</evidence>
<sequence length="353" mass="39467">MKNKLIIVATHSVNSRGGISAALEGFEQGFEQLNVEFIRVNSHSDGQGKLVTWFSAWWQILLIAISERSNATFWFHCGPWFSMLRKFSFALTARCFGCKTVAHMHSPTLYDYINHSVGRHILKIFFLPFCSAIALTPWWRSQLVNFGFKKPISVCQNPVSKQILQAAEVSMGQQSPKTSNNESIVTILSMARLVTGKGIEDVIKALAFLPEKFVLKIAGEGSLKMQLIEQVKQLGLQDRVDFVGWVDSEKKCTLLEQADIFCLPSRYDSFGVVFIEAMAFNLPVIACDWGPIADVVTPNVGELVEYGHSEKVAELIVQLIKNKQQYWSEGPAKVIANYSPSICAQTVIDALRI</sequence>
<evidence type="ECO:0000313" key="5">
    <source>
        <dbReference type="Proteomes" id="UP000502608"/>
    </source>
</evidence>
<dbReference type="EMBL" id="CP050313">
    <property type="protein sequence ID" value="QIR15109.1"/>
    <property type="molecule type" value="Genomic_DNA"/>
</dbReference>
<dbReference type="InterPro" id="IPR001296">
    <property type="entry name" value="Glyco_trans_1"/>
</dbReference>
<evidence type="ECO:0000256" key="1">
    <source>
        <dbReference type="ARBA" id="ARBA00022676"/>
    </source>
</evidence>
<dbReference type="Pfam" id="PF00534">
    <property type="entry name" value="Glycos_transf_1"/>
    <property type="match status" value="1"/>
</dbReference>
<dbReference type="GO" id="GO:1901135">
    <property type="term" value="P:carbohydrate derivative metabolic process"/>
    <property type="evidence" value="ECO:0007669"/>
    <property type="project" value="UniProtKB-ARBA"/>
</dbReference>
<dbReference type="CDD" id="cd03801">
    <property type="entry name" value="GT4_PimA-like"/>
    <property type="match status" value="1"/>
</dbReference>
<dbReference type="Gene3D" id="3.40.50.2000">
    <property type="entry name" value="Glycogen Phosphorylase B"/>
    <property type="match status" value="2"/>
</dbReference>
<name>A0A6G9QMP1_9GAMM</name>
<keyword evidence="1" id="KW-0328">Glycosyltransferase</keyword>
<keyword evidence="5" id="KW-1185">Reference proteome</keyword>
<gene>
    <name evidence="4" type="ORF">HBH39_11960</name>
</gene>
<proteinExistence type="predicted"/>
<reference evidence="4 5" key="1">
    <citation type="submission" date="2020-03" db="EMBL/GenBank/DDBJ databases">
        <title>Complete genome sequence of Shewanella sp.</title>
        <authorList>
            <person name="Kim Y.-S."/>
            <person name="Kim S.-J."/>
            <person name="Jung H.-K."/>
            <person name="Kim K.-H."/>
        </authorList>
    </citation>
    <scope>NUCLEOTIDE SEQUENCE [LARGE SCALE GENOMIC DNA]</scope>
    <source>
        <strain evidence="4 5">PN3F2</strain>
    </source>
</reference>
<dbReference type="SUPFAM" id="SSF53756">
    <property type="entry name" value="UDP-Glycosyltransferase/glycogen phosphorylase"/>
    <property type="match status" value="1"/>
</dbReference>
<dbReference type="KEGG" id="saes:HBH39_11960"/>
<evidence type="ECO:0000313" key="4">
    <source>
        <dbReference type="EMBL" id="QIR15109.1"/>
    </source>
</evidence>